<protein>
    <submittedName>
        <fullName evidence="2">Uncharacterized protein</fullName>
    </submittedName>
</protein>
<keyword evidence="1" id="KW-0812">Transmembrane</keyword>
<dbReference type="AlphaFoldDB" id="A0A6A6WNK3"/>
<proteinExistence type="predicted"/>
<organism evidence="2 3">
    <name type="scientific">Melanomma pulvis-pyrius CBS 109.77</name>
    <dbReference type="NCBI Taxonomy" id="1314802"/>
    <lineage>
        <taxon>Eukaryota</taxon>
        <taxon>Fungi</taxon>
        <taxon>Dikarya</taxon>
        <taxon>Ascomycota</taxon>
        <taxon>Pezizomycotina</taxon>
        <taxon>Dothideomycetes</taxon>
        <taxon>Pleosporomycetidae</taxon>
        <taxon>Pleosporales</taxon>
        <taxon>Melanommataceae</taxon>
        <taxon>Melanomma</taxon>
    </lineage>
</organism>
<evidence type="ECO:0000313" key="2">
    <source>
        <dbReference type="EMBL" id="KAF2785523.1"/>
    </source>
</evidence>
<feature type="transmembrane region" description="Helical" evidence="1">
    <location>
        <begin position="106"/>
        <end position="134"/>
    </location>
</feature>
<dbReference type="Proteomes" id="UP000799757">
    <property type="component" value="Unassembled WGS sequence"/>
</dbReference>
<dbReference type="EMBL" id="MU002909">
    <property type="protein sequence ID" value="KAF2785523.1"/>
    <property type="molecule type" value="Genomic_DNA"/>
</dbReference>
<reference evidence="2" key="1">
    <citation type="journal article" date="2020" name="Stud. Mycol.">
        <title>101 Dothideomycetes genomes: a test case for predicting lifestyles and emergence of pathogens.</title>
        <authorList>
            <person name="Haridas S."/>
            <person name="Albert R."/>
            <person name="Binder M."/>
            <person name="Bloem J."/>
            <person name="Labutti K."/>
            <person name="Salamov A."/>
            <person name="Andreopoulos B."/>
            <person name="Baker S."/>
            <person name="Barry K."/>
            <person name="Bills G."/>
            <person name="Bluhm B."/>
            <person name="Cannon C."/>
            <person name="Castanera R."/>
            <person name="Culley D."/>
            <person name="Daum C."/>
            <person name="Ezra D."/>
            <person name="Gonzalez J."/>
            <person name="Henrissat B."/>
            <person name="Kuo A."/>
            <person name="Liang C."/>
            <person name="Lipzen A."/>
            <person name="Lutzoni F."/>
            <person name="Magnuson J."/>
            <person name="Mondo S."/>
            <person name="Nolan M."/>
            <person name="Ohm R."/>
            <person name="Pangilinan J."/>
            <person name="Park H.-J."/>
            <person name="Ramirez L."/>
            <person name="Alfaro M."/>
            <person name="Sun H."/>
            <person name="Tritt A."/>
            <person name="Yoshinaga Y."/>
            <person name="Zwiers L.-H."/>
            <person name="Turgeon B."/>
            <person name="Goodwin S."/>
            <person name="Spatafora J."/>
            <person name="Crous P."/>
            <person name="Grigoriev I."/>
        </authorList>
    </citation>
    <scope>NUCLEOTIDE SEQUENCE</scope>
    <source>
        <strain evidence="2">CBS 109.77</strain>
    </source>
</reference>
<evidence type="ECO:0000313" key="3">
    <source>
        <dbReference type="Proteomes" id="UP000799757"/>
    </source>
</evidence>
<name>A0A6A6WNK3_9PLEO</name>
<keyword evidence="1" id="KW-1133">Transmembrane helix</keyword>
<sequence>MPIPLFLFFCNQSPIPQFLLVLRKSLVLARGDSTLRFWVLCAHVCVTNEVRFFLIFLNAEKIRSGMSGGYDPRSTHGDTKDNEPPHCNLGYRTLTLRRRRDSGQELNWMIGRLLLGGASALLSLVATLCLLLWFL</sequence>
<keyword evidence="1" id="KW-0472">Membrane</keyword>
<accession>A0A6A6WNK3</accession>
<gene>
    <name evidence="2" type="ORF">K505DRAFT_11152</name>
</gene>
<evidence type="ECO:0000256" key="1">
    <source>
        <dbReference type="SAM" id="Phobius"/>
    </source>
</evidence>
<keyword evidence="3" id="KW-1185">Reference proteome</keyword>